<comment type="caution">
    <text evidence="1">The sequence shown here is derived from an EMBL/GenBank/DDBJ whole genome shotgun (WGS) entry which is preliminary data.</text>
</comment>
<sequence>MGALSSSEQVSPEQWEAESLAVATSDLNSESSTNLVLSLTILTSIMPPRKDHSSSSDEPSPPINDQLDKLIAAINALATSQTKATESLNTESTKLVEPFIVGKHSKESKKGTRTWDNFLISFY</sequence>
<dbReference type="EMBL" id="SZYD01000008">
    <property type="protein sequence ID" value="KAD5508421.1"/>
    <property type="molecule type" value="Genomic_DNA"/>
</dbReference>
<proteinExistence type="predicted"/>
<name>A0A5N6NXK4_9ASTR</name>
<organism evidence="1 2">
    <name type="scientific">Mikania micrantha</name>
    <name type="common">bitter vine</name>
    <dbReference type="NCBI Taxonomy" id="192012"/>
    <lineage>
        <taxon>Eukaryota</taxon>
        <taxon>Viridiplantae</taxon>
        <taxon>Streptophyta</taxon>
        <taxon>Embryophyta</taxon>
        <taxon>Tracheophyta</taxon>
        <taxon>Spermatophyta</taxon>
        <taxon>Magnoliopsida</taxon>
        <taxon>eudicotyledons</taxon>
        <taxon>Gunneridae</taxon>
        <taxon>Pentapetalae</taxon>
        <taxon>asterids</taxon>
        <taxon>campanulids</taxon>
        <taxon>Asterales</taxon>
        <taxon>Asteraceae</taxon>
        <taxon>Asteroideae</taxon>
        <taxon>Heliantheae alliance</taxon>
        <taxon>Eupatorieae</taxon>
        <taxon>Mikania</taxon>
    </lineage>
</organism>
<reference evidence="1 2" key="1">
    <citation type="submission" date="2019-05" db="EMBL/GenBank/DDBJ databases">
        <title>Mikania micrantha, genome provides insights into the molecular mechanism of rapid growth.</title>
        <authorList>
            <person name="Liu B."/>
        </authorList>
    </citation>
    <scope>NUCLEOTIDE SEQUENCE [LARGE SCALE GENOMIC DNA]</scope>
    <source>
        <strain evidence="1">NLD-2019</strain>
        <tissue evidence="1">Leaf</tissue>
    </source>
</reference>
<gene>
    <name evidence="1" type="ORF">E3N88_16124</name>
</gene>
<evidence type="ECO:0000313" key="2">
    <source>
        <dbReference type="Proteomes" id="UP000326396"/>
    </source>
</evidence>
<protein>
    <submittedName>
        <fullName evidence="1">Uncharacterized protein</fullName>
    </submittedName>
</protein>
<evidence type="ECO:0000313" key="1">
    <source>
        <dbReference type="EMBL" id="KAD5508421.1"/>
    </source>
</evidence>
<accession>A0A5N6NXK4</accession>
<dbReference type="Proteomes" id="UP000326396">
    <property type="component" value="Linkage Group LG16"/>
</dbReference>
<dbReference type="AlphaFoldDB" id="A0A5N6NXK4"/>
<keyword evidence="2" id="KW-1185">Reference proteome</keyword>